<dbReference type="EMBL" id="CM042887">
    <property type="protein sequence ID" value="KAI4330866.1"/>
    <property type="molecule type" value="Genomic_DNA"/>
</dbReference>
<proteinExistence type="predicted"/>
<accession>A0ACB9N4M0</accession>
<comment type="caution">
    <text evidence="1">The sequence shown here is derived from an EMBL/GenBank/DDBJ whole genome shotgun (WGS) entry which is preliminary data.</text>
</comment>
<reference evidence="2" key="1">
    <citation type="journal article" date="2023" name="Front. Plant Sci.">
        <title>Chromosomal-level genome assembly of Melastoma candidum provides insights into trichome evolution.</title>
        <authorList>
            <person name="Zhong Y."/>
            <person name="Wu W."/>
            <person name="Sun C."/>
            <person name="Zou P."/>
            <person name="Liu Y."/>
            <person name="Dai S."/>
            <person name="Zhou R."/>
        </authorList>
    </citation>
    <scope>NUCLEOTIDE SEQUENCE [LARGE SCALE GENOMIC DNA]</scope>
</reference>
<keyword evidence="2" id="KW-1185">Reference proteome</keyword>
<name>A0ACB9N4M0_9MYRT</name>
<dbReference type="Proteomes" id="UP001057402">
    <property type="component" value="Chromosome 8"/>
</dbReference>
<sequence>MAGAARAQASCLVSMLVVLSYTDWEHEAQRAKELTGRRRRGREATAESRNRGKFFNSIRRRRFGRF</sequence>
<gene>
    <name evidence="1" type="ORF">MLD38_029111</name>
</gene>
<evidence type="ECO:0000313" key="2">
    <source>
        <dbReference type="Proteomes" id="UP001057402"/>
    </source>
</evidence>
<organism evidence="1 2">
    <name type="scientific">Melastoma candidum</name>
    <dbReference type="NCBI Taxonomy" id="119954"/>
    <lineage>
        <taxon>Eukaryota</taxon>
        <taxon>Viridiplantae</taxon>
        <taxon>Streptophyta</taxon>
        <taxon>Embryophyta</taxon>
        <taxon>Tracheophyta</taxon>
        <taxon>Spermatophyta</taxon>
        <taxon>Magnoliopsida</taxon>
        <taxon>eudicotyledons</taxon>
        <taxon>Gunneridae</taxon>
        <taxon>Pentapetalae</taxon>
        <taxon>rosids</taxon>
        <taxon>malvids</taxon>
        <taxon>Myrtales</taxon>
        <taxon>Melastomataceae</taxon>
        <taxon>Melastomatoideae</taxon>
        <taxon>Melastomateae</taxon>
        <taxon>Melastoma</taxon>
    </lineage>
</organism>
<evidence type="ECO:0000313" key="1">
    <source>
        <dbReference type="EMBL" id="KAI4330866.1"/>
    </source>
</evidence>
<protein>
    <submittedName>
        <fullName evidence="1">Uncharacterized protein</fullName>
    </submittedName>
</protein>